<gene>
    <name evidence="1" type="ORF">CPELLU_LOCUS10764</name>
</gene>
<keyword evidence="2" id="KW-1185">Reference proteome</keyword>
<comment type="caution">
    <text evidence="1">The sequence shown here is derived from an EMBL/GenBank/DDBJ whole genome shotgun (WGS) entry which is preliminary data.</text>
</comment>
<reference evidence="1" key="1">
    <citation type="submission" date="2021-06" db="EMBL/GenBank/DDBJ databases">
        <authorList>
            <person name="Kallberg Y."/>
            <person name="Tangrot J."/>
            <person name="Rosling A."/>
        </authorList>
    </citation>
    <scope>NUCLEOTIDE SEQUENCE</scope>
    <source>
        <strain evidence="1">FL966</strain>
    </source>
</reference>
<dbReference type="EMBL" id="CAJVQA010009063">
    <property type="protein sequence ID" value="CAG8680580.1"/>
    <property type="molecule type" value="Genomic_DNA"/>
</dbReference>
<evidence type="ECO:0000313" key="2">
    <source>
        <dbReference type="Proteomes" id="UP000789759"/>
    </source>
</evidence>
<dbReference type="AlphaFoldDB" id="A0A9N9EJ77"/>
<protein>
    <submittedName>
        <fullName evidence="1">21806_t:CDS:1</fullName>
    </submittedName>
</protein>
<evidence type="ECO:0000313" key="1">
    <source>
        <dbReference type="EMBL" id="CAG8680580.1"/>
    </source>
</evidence>
<dbReference type="Proteomes" id="UP000789759">
    <property type="component" value="Unassembled WGS sequence"/>
</dbReference>
<name>A0A9N9EJ77_9GLOM</name>
<organism evidence="1 2">
    <name type="scientific">Cetraspora pellucida</name>
    <dbReference type="NCBI Taxonomy" id="1433469"/>
    <lineage>
        <taxon>Eukaryota</taxon>
        <taxon>Fungi</taxon>
        <taxon>Fungi incertae sedis</taxon>
        <taxon>Mucoromycota</taxon>
        <taxon>Glomeromycotina</taxon>
        <taxon>Glomeromycetes</taxon>
        <taxon>Diversisporales</taxon>
        <taxon>Gigasporaceae</taxon>
        <taxon>Cetraspora</taxon>
    </lineage>
</organism>
<sequence length="378" mass="43275">MGFVLEASYCKSGLNSSRKCGSYHEKDITTTSRDTVTWYPYVQYLAFISIFLRNSEICGIARLLPYVKKSTENLISLNIKTPDILAQNARIVRNVFENHTLIGNFRTLLTAIDITNIKKQMLRNKWNIDIKHDAAKNLNQILGPKADPSELKDTCLHYQLHTKDNNCLEIIICTCEQQDYVWKYGHQNLILIDGTFGISKHKLLLFIIMIIDDNNKGVLVSFILFTPPRSNRLTSPGYDTTSVTFSSCAAMTDADIKERKPLTKITKKKESLECIYKAESMSENKKILEGEDLLSSWCLSGWINVAKALGIPLEKLFTMNNHLEGMNEYLKNNQLNWFQRNNRLLRADVLYIALVCEVIPNILTLRNLAINIEREKAE</sequence>
<proteinExistence type="predicted"/>
<accession>A0A9N9EJ77</accession>
<dbReference type="OrthoDB" id="2422225at2759"/>